<feature type="region of interest" description="Disordered" evidence="2">
    <location>
        <begin position="369"/>
        <end position="392"/>
    </location>
</feature>
<dbReference type="AlphaFoldDB" id="A0A8H3HVI2"/>
<dbReference type="InterPro" id="IPR013087">
    <property type="entry name" value="Znf_C2H2_type"/>
</dbReference>
<evidence type="ECO:0000256" key="1">
    <source>
        <dbReference type="PROSITE-ProRule" id="PRU00042"/>
    </source>
</evidence>
<dbReference type="PANTHER" id="PTHR35391">
    <property type="entry name" value="C2H2-TYPE DOMAIN-CONTAINING PROTEIN-RELATED"/>
    <property type="match status" value="1"/>
</dbReference>
<feature type="compositionally biased region" description="Low complexity" evidence="2">
    <location>
        <begin position="30"/>
        <end position="39"/>
    </location>
</feature>
<dbReference type="OrthoDB" id="6077919at2759"/>
<evidence type="ECO:0000313" key="5">
    <source>
        <dbReference type="Proteomes" id="UP000664203"/>
    </source>
</evidence>
<dbReference type="Gene3D" id="3.30.160.60">
    <property type="entry name" value="Classic Zinc Finger"/>
    <property type="match status" value="2"/>
</dbReference>
<evidence type="ECO:0000313" key="4">
    <source>
        <dbReference type="EMBL" id="CAF9904117.1"/>
    </source>
</evidence>
<keyword evidence="1" id="KW-0862">Zinc</keyword>
<accession>A0A8H3HVI2</accession>
<dbReference type="SMART" id="SM00355">
    <property type="entry name" value="ZnF_C2H2"/>
    <property type="match status" value="5"/>
</dbReference>
<feature type="compositionally biased region" description="Polar residues" evidence="2">
    <location>
        <begin position="465"/>
        <end position="482"/>
    </location>
</feature>
<feature type="region of interest" description="Disordered" evidence="2">
    <location>
        <begin position="443"/>
        <end position="482"/>
    </location>
</feature>
<feature type="domain" description="C2H2-type" evidence="3">
    <location>
        <begin position="573"/>
        <end position="603"/>
    </location>
</feature>
<name>A0A8H3HVI2_9LECA</name>
<dbReference type="PROSITE" id="PS50157">
    <property type="entry name" value="ZINC_FINGER_C2H2_2"/>
    <property type="match status" value="1"/>
</dbReference>
<proteinExistence type="predicted"/>
<sequence length="863" mass="97188">MPPTSIAIDPASETYNTASSANADLNQLLLPSPGLEGPSLPRPAYPSQINDLEPLTQDPQSLSVGHHEPEPNPSLNSYPEPWNQQFVNNGGPFQYPMSRAYSSAWGRMNHPSPRPQCWPYSPSEMDCSISGRYPPDSAYCTKSPATQSIFSGEFPASSQQSLAGAMNAMELPNEQMPYMLYPTEGLSRVSQEAQCSYAERSYPENPTESTQQWLCADCQSSQTFKNKSEFNKHQLRHQKPFKCDVPGCNRETGFTTKNDLDRHKKSIHQVYIGKSYMCAAPHCAKKNKIWPRADNFRQHIIRLHRDWNVQELMDKSWERGCSMTQGDSGRGFVHSLELCQQSIYEDDGTTEHDIPYLVTLQEIHKSSSVDSISNPYQQETGHSSATSQDSANLYSASSQDVGDLMDLDQRTVNQYHTAVIPDDEYVPPAPERCLAMPRSNFEKLSLPPKRKQPVVHRPKDCPDSSAWTDAQRSQPTSTEGSRTLAISANEASQAIASDLSKAGYRSKEEMELVIRTSVLSLLSANKSRKRSPQDSPCRELTDLEKRLECRFCHKKKKTQCDLTKHLKRHTRPYGCTFTGCPRRFGSKNDWKRHENTMHYQVEAWKCAEPKIPDGSDSAMARDKSSGTNEATSSRQCGRLCYRRELFMAHLHEAHHLADPEYEQYVKDQCRKRRVGRNGQCGFWCGFCQTVVRLEKTGIEAWDERFNHIDDEHFKKGNRVEGWVPLEGEVPRGVLELAGVCDLEKEAREAEDKGSDEEDSGPDAEGEGDIVVLEAGGSEEREAKAKAAAVARVRSTSNVAGLESKGRVRRLWDCCKCGGAELSRDTDLMCYWEECNHRRCDRCKINDRVLESEVEMMGNGSFAA</sequence>
<keyword evidence="1" id="KW-0863">Zinc-finger</keyword>
<dbReference type="PANTHER" id="PTHR35391:SF3">
    <property type="entry name" value="FINGER DOMAIN PROTEIN, PUTATIVE (AFU_ORTHOLOGUE AFUA_8G04300)-RELATED"/>
    <property type="match status" value="1"/>
</dbReference>
<comment type="caution">
    <text evidence="4">The sequence shown here is derived from an EMBL/GenBank/DDBJ whole genome shotgun (WGS) entry which is preliminary data.</text>
</comment>
<dbReference type="GO" id="GO:0008270">
    <property type="term" value="F:zinc ion binding"/>
    <property type="evidence" value="ECO:0007669"/>
    <property type="project" value="UniProtKB-KW"/>
</dbReference>
<feature type="region of interest" description="Disordered" evidence="2">
    <location>
        <begin position="30"/>
        <end position="79"/>
    </location>
</feature>
<organism evidence="4 5">
    <name type="scientific">Alectoria fallacina</name>
    <dbReference type="NCBI Taxonomy" id="1903189"/>
    <lineage>
        <taxon>Eukaryota</taxon>
        <taxon>Fungi</taxon>
        <taxon>Dikarya</taxon>
        <taxon>Ascomycota</taxon>
        <taxon>Pezizomycotina</taxon>
        <taxon>Lecanoromycetes</taxon>
        <taxon>OSLEUM clade</taxon>
        <taxon>Lecanoromycetidae</taxon>
        <taxon>Lecanorales</taxon>
        <taxon>Lecanorineae</taxon>
        <taxon>Parmeliaceae</taxon>
        <taxon>Alectoria</taxon>
    </lineage>
</organism>
<gene>
    <name evidence="4" type="ORF">ALECFALPRED_004853</name>
</gene>
<keyword evidence="5" id="KW-1185">Reference proteome</keyword>
<dbReference type="EMBL" id="CAJPDR010000003">
    <property type="protein sequence ID" value="CAF9904117.1"/>
    <property type="molecule type" value="Genomic_DNA"/>
</dbReference>
<feature type="compositionally biased region" description="Basic and acidic residues" evidence="2">
    <location>
        <begin position="612"/>
        <end position="624"/>
    </location>
</feature>
<evidence type="ECO:0000259" key="3">
    <source>
        <dbReference type="PROSITE" id="PS50157"/>
    </source>
</evidence>
<reference evidence="4" key="1">
    <citation type="submission" date="2021-03" db="EMBL/GenBank/DDBJ databases">
        <authorList>
            <person name="Tagirdzhanova G."/>
        </authorList>
    </citation>
    <scope>NUCLEOTIDE SEQUENCE</scope>
</reference>
<dbReference type="Proteomes" id="UP000664203">
    <property type="component" value="Unassembled WGS sequence"/>
</dbReference>
<feature type="region of interest" description="Disordered" evidence="2">
    <location>
        <begin position="612"/>
        <end position="631"/>
    </location>
</feature>
<dbReference type="PROSITE" id="PS00028">
    <property type="entry name" value="ZINC_FINGER_C2H2_1"/>
    <property type="match status" value="1"/>
</dbReference>
<keyword evidence="1" id="KW-0479">Metal-binding</keyword>
<protein>
    <recommendedName>
        <fullName evidence="3">C2H2-type domain-containing protein</fullName>
    </recommendedName>
</protein>
<feature type="compositionally biased region" description="Acidic residues" evidence="2">
    <location>
        <begin position="753"/>
        <end position="767"/>
    </location>
</feature>
<evidence type="ECO:0000256" key="2">
    <source>
        <dbReference type="SAM" id="MobiDB-lite"/>
    </source>
</evidence>
<feature type="region of interest" description="Disordered" evidence="2">
    <location>
        <begin position="745"/>
        <end position="767"/>
    </location>
</feature>